<dbReference type="Proteomes" id="UP000663879">
    <property type="component" value="Unassembled WGS sequence"/>
</dbReference>
<comment type="caution">
    <text evidence="1">The sequence shown here is derived from an EMBL/GenBank/DDBJ whole genome shotgun (WGS) entry which is preliminary data.</text>
</comment>
<keyword evidence="2" id="KW-1185">Reference proteome</keyword>
<evidence type="ECO:0000313" key="2">
    <source>
        <dbReference type="Proteomes" id="UP000663879"/>
    </source>
</evidence>
<dbReference type="EMBL" id="CAJNOC010000440">
    <property type="protein sequence ID" value="CAF0761842.1"/>
    <property type="molecule type" value="Genomic_DNA"/>
</dbReference>
<protein>
    <submittedName>
        <fullName evidence="1">Uncharacterized protein</fullName>
    </submittedName>
</protein>
<organism evidence="1 2">
    <name type="scientific">Brachionus calyciflorus</name>
    <dbReference type="NCBI Taxonomy" id="104777"/>
    <lineage>
        <taxon>Eukaryota</taxon>
        <taxon>Metazoa</taxon>
        <taxon>Spiralia</taxon>
        <taxon>Gnathifera</taxon>
        <taxon>Rotifera</taxon>
        <taxon>Eurotatoria</taxon>
        <taxon>Monogononta</taxon>
        <taxon>Pseudotrocha</taxon>
        <taxon>Ploima</taxon>
        <taxon>Brachionidae</taxon>
        <taxon>Brachionus</taxon>
    </lineage>
</organism>
<dbReference type="OrthoDB" id="10648778at2759"/>
<proteinExistence type="predicted"/>
<name>A0A813Q4D3_9BILA</name>
<evidence type="ECO:0000313" key="1">
    <source>
        <dbReference type="EMBL" id="CAF0761842.1"/>
    </source>
</evidence>
<reference evidence="1" key="1">
    <citation type="submission" date="2021-02" db="EMBL/GenBank/DDBJ databases">
        <authorList>
            <person name="Nowell W R."/>
        </authorList>
    </citation>
    <scope>NUCLEOTIDE SEQUENCE</scope>
    <source>
        <strain evidence="1">Ploen Becks lab</strain>
    </source>
</reference>
<sequence>MTTVYNATCGTCIAPAIIITPCPPNQTQPQGNLQPCIQFPQYSYQYPNQQFSQNFTQPSTTCFTNCITTCGPPPRQNCPPTNQALFCPPQNCLPPCPPPSIQSSCPPQLSQACVQICPPTYQQNCLPPCPTQCPPQPCIPQYYQNSQPNCITTYQQLCQPNCPPITNCSPNNEPVKEIVTVPFLPYSRQNRRGYPTWD</sequence>
<gene>
    <name evidence="1" type="ORF">OXX778_LOCUS4474</name>
</gene>
<accession>A0A813Q4D3</accession>
<dbReference type="AlphaFoldDB" id="A0A813Q4D3"/>